<reference evidence="3 4" key="1">
    <citation type="submission" date="2016-03" db="EMBL/GenBank/DDBJ databases">
        <title>Draft genome sequence of Paenibacillus antarcticus CECT 5836.</title>
        <authorList>
            <person name="Shin S.-K."/>
            <person name="Yi H."/>
        </authorList>
    </citation>
    <scope>NUCLEOTIDE SEQUENCE [LARGE SCALE GENOMIC DNA]</scope>
    <source>
        <strain evidence="3 4">CECT 5836</strain>
    </source>
</reference>
<dbReference type="FunFam" id="3.40.50.720:FF:000084">
    <property type="entry name" value="Short-chain dehydrogenase reductase"/>
    <property type="match status" value="1"/>
</dbReference>
<dbReference type="InterPro" id="IPR036291">
    <property type="entry name" value="NAD(P)-bd_dom_sf"/>
</dbReference>
<comment type="caution">
    <text evidence="3">The sequence shown here is derived from an EMBL/GenBank/DDBJ whole genome shotgun (WGS) entry which is preliminary data.</text>
</comment>
<dbReference type="PROSITE" id="PS00061">
    <property type="entry name" value="ADH_SHORT"/>
    <property type="match status" value="1"/>
</dbReference>
<dbReference type="OrthoDB" id="9803333at2"/>
<dbReference type="PANTHER" id="PTHR48107:SF7">
    <property type="entry name" value="RE15974P"/>
    <property type="match status" value="1"/>
</dbReference>
<dbReference type="GO" id="GO:0016614">
    <property type="term" value="F:oxidoreductase activity, acting on CH-OH group of donors"/>
    <property type="evidence" value="ECO:0007669"/>
    <property type="project" value="UniProtKB-ARBA"/>
</dbReference>
<dbReference type="GO" id="GO:0008206">
    <property type="term" value="P:bile acid metabolic process"/>
    <property type="evidence" value="ECO:0007669"/>
    <property type="project" value="UniProtKB-ARBA"/>
</dbReference>
<dbReference type="PRINTS" id="PR00081">
    <property type="entry name" value="GDHRDH"/>
</dbReference>
<dbReference type="Gene3D" id="3.40.50.720">
    <property type="entry name" value="NAD(P)-binding Rossmann-like Domain"/>
    <property type="match status" value="1"/>
</dbReference>
<protein>
    <recommendedName>
        <fullName evidence="5">Oxidoreductase</fullName>
    </recommendedName>
</protein>
<keyword evidence="4" id="KW-1185">Reference proteome</keyword>
<keyword evidence="2" id="KW-0560">Oxidoreductase</keyword>
<dbReference type="NCBIfam" id="NF009499">
    <property type="entry name" value="PRK12859.1"/>
    <property type="match status" value="1"/>
</dbReference>
<comment type="similarity">
    <text evidence="1">Belongs to the short-chain dehydrogenases/reductases (SDR) family.</text>
</comment>
<name>A0A168JB34_9BACL</name>
<dbReference type="PRINTS" id="PR00080">
    <property type="entry name" value="SDRFAMILY"/>
</dbReference>
<dbReference type="InterPro" id="IPR002347">
    <property type="entry name" value="SDR_fam"/>
</dbReference>
<dbReference type="Pfam" id="PF13561">
    <property type="entry name" value="adh_short_C2"/>
    <property type="match status" value="1"/>
</dbReference>
<evidence type="ECO:0000256" key="2">
    <source>
        <dbReference type="ARBA" id="ARBA00023002"/>
    </source>
</evidence>
<dbReference type="CDD" id="cd05233">
    <property type="entry name" value="SDR_c"/>
    <property type="match status" value="1"/>
</dbReference>
<gene>
    <name evidence="3" type="ORF">PBAT_24120</name>
</gene>
<dbReference type="RefSeq" id="WP_068653189.1">
    <property type="nucleotide sequence ID" value="NZ_CP043611.1"/>
</dbReference>
<dbReference type="PANTHER" id="PTHR48107">
    <property type="entry name" value="NADPH-DEPENDENT ALDEHYDE REDUCTASE-LIKE PROTEIN, CHLOROPLASTIC-RELATED"/>
    <property type="match status" value="1"/>
</dbReference>
<evidence type="ECO:0000313" key="4">
    <source>
        <dbReference type="Proteomes" id="UP000077355"/>
    </source>
</evidence>
<evidence type="ECO:0000256" key="1">
    <source>
        <dbReference type="ARBA" id="ARBA00006484"/>
    </source>
</evidence>
<evidence type="ECO:0008006" key="5">
    <source>
        <dbReference type="Google" id="ProtNLM"/>
    </source>
</evidence>
<proteinExistence type="inferred from homology"/>
<evidence type="ECO:0000313" key="3">
    <source>
        <dbReference type="EMBL" id="OAB40388.1"/>
    </source>
</evidence>
<accession>A0A168JB34</accession>
<dbReference type="NCBIfam" id="NF009389">
    <property type="entry name" value="PRK12748.1"/>
    <property type="match status" value="1"/>
</dbReference>
<dbReference type="InterPro" id="IPR020904">
    <property type="entry name" value="Sc_DH/Rdtase_CS"/>
</dbReference>
<dbReference type="Proteomes" id="UP000077355">
    <property type="component" value="Unassembled WGS sequence"/>
</dbReference>
<organism evidence="3 4">
    <name type="scientific">Paenibacillus antarcticus</name>
    <dbReference type="NCBI Taxonomy" id="253703"/>
    <lineage>
        <taxon>Bacteria</taxon>
        <taxon>Bacillati</taxon>
        <taxon>Bacillota</taxon>
        <taxon>Bacilli</taxon>
        <taxon>Bacillales</taxon>
        <taxon>Paenibacillaceae</taxon>
        <taxon>Paenibacillus</taxon>
    </lineage>
</organism>
<dbReference type="AlphaFoldDB" id="A0A168JB34"/>
<dbReference type="EMBL" id="LVJI01000054">
    <property type="protein sequence ID" value="OAB40388.1"/>
    <property type="molecule type" value="Genomic_DNA"/>
</dbReference>
<sequence length="261" mass="28086">MQKDLSLDRKIVIVTGASRLNGIGAAVCKALASKGFDIYFTYWTPYDSEMSWGISPNEPQLLQANIIEYGVRCNKLELDLTDTLAPAKLLDTVEEELGKASVLINNATYSVDVGYDTLTAEVLDKHYQVNIRGTMLLSAEFASRFSRARGGRIINLTSGQSLGPMAGNIAYATTKGAVDAFTLTLSAELAGKGITVNAVNPGPTDTGWMDDGLKDYILTKSPMGRIGMPHDAARLIAFLASDEADWVTGQIIHSEGGFQRG</sequence>
<dbReference type="SUPFAM" id="SSF51735">
    <property type="entry name" value="NAD(P)-binding Rossmann-fold domains"/>
    <property type="match status" value="1"/>
</dbReference>